<sequence>MPSRILHLQTPLECIKEFYPSTRLVSEVPLRVFGCTAYVHNFGPNHTKFTHRAQACVFVGRNLEKEVGSPTSQPLALVQDSEPPRDQGMENPSEPCTNNTMSENDSWMLKMLFLNGDLVEEVYMSLSPGFEAQFDQQSQGYSQGHSNHTLFTKVSKTGKIAVMIVYVDDIVLFEDDQAELIHLSREWRKYTLDLLTETGMLGCCPADTPIEFNCKLGNSADQVLVDKEQYQHLVGLDNGSICIPYIPSSRQVADVLTMGIFKPNFDFRVSKLSLIDIYIPT</sequence>
<protein>
    <submittedName>
        <fullName evidence="2">Reverse transcriptase</fullName>
    </submittedName>
</protein>
<dbReference type="AlphaFoldDB" id="A0A5A7T390"/>
<evidence type="ECO:0000313" key="4">
    <source>
        <dbReference type="Proteomes" id="UP000321393"/>
    </source>
</evidence>
<organism evidence="2 4">
    <name type="scientific">Cucumis melo var. makuwa</name>
    <name type="common">Oriental melon</name>
    <dbReference type="NCBI Taxonomy" id="1194695"/>
    <lineage>
        <taxon>Eukaryota</taxon>
        <taxon>Viridiplantae</taxon>
        <taxon>Streptophyta</taxon>
        <taxon>Embryophyta</taxon>
        <taxon>Tracheophyta</taxon>
        <taxon>Spermatophyta</taxon>
        <taxon>Magnoliopsida</taxon>
        <taxon>eudicotyledons</taxon>
        <taxon>Gunneridae</taxon>
        <taxon>Pentapetalae</taxon>
        <taxon>rosids</taxon>
        <taxon>fabids</taxon>
        <taxon>Cucurbitales</taxon>
        <taxon>Cucurbitaceae</taxon>
        <taxon>Benincaseae</taxon>
        <taxon>Cucumis</taxon>
    </lineage>
</organism>
<dbReference type="EMBL" id="SSTE01019881">
    <property type="protein sequence ID" value="KAA0035859.1"/>
    <property type="molecule type" value="Genomic_DNA"/>
</dbReference>
<dbReference type="OrthoDB" id="912875at2759"/>
<evidence type="ECO:0000256" key="1">
    <source>
        <dbReference type="SAM" id="MobiDB-lite"/>
    </source>
</evidence>
<keyword evidence="2" id="KW-0808">Transferase</keyword>
<accession>A0A5A7T390</accession>
<dbReference type="EMBL" id="SSTD01000679">
    <property type="protein sequence ID" value="TYK30307.1"/>
    <property type="molecule type" value="Genomic_DNA"/>
</dbReference>
<evidence type="ECO:0000313" key="3">
    <source>
        <dbReference type="EMBL" id="TYK30307.1"/>
    </source>
</evidence>
<feature type="region of interest" description="Disordered" evidence="1">
    <location>
        <begin position="67"/>
        <end position="100"/>
    </location>
</feature>
<dbReference type="GO" id="GO:0003964">
    <property type="term" value="F:RNA-directed DNA polymerase activity"/>
    <property type="evidence" value="ECO:0007669"/>
    <property type="project" value="UniProtKB-KW"/>
</dbReference>
<reference evidence="4 5" key="1">
    <citation type="submission" date="2019-08" db="EMBL/GenBank/DDBJ databases">
        <title>Draft genome sequences of two oriental melons (Cucumis melo L. var makuwa).</title>
        <authorList>
            <person name="Kwon S.-Y."/>
        </authorList>
    </citation>
    <scope>NUCLEOTIDE SEQUENCE [LARGE SCALE GENOMIC DNA]</scope>
    <source>
        <strain evidence="5">cv. Chang Bougi</strain>
        <strain evidence="4">cv. SW 3</strain>
        <tissue evidence="2">Leaf</tissue>
    </source>
</reference>
<gene>
    <name evidence="3" type="ORF">E5676_scaffold344G00740</name>
    <name evidence="2" type="ORF">E6C27_scaffold56G00230</name>
</gene>
<evidence type="ECO:0000313" key="5">
    <source>
        <dbReference type="Proteomes" id="UP000321947"/>
    </source>
</evidence>
<name>A0A5A7T390_CUCMM</name>
<keyword evidence="2" id="KW-0695">RNA-directed DNA polymerase</keyword>
<comment type="caution">
    <text evidence="2">The sequence shown here is derived from an EMBL/GenBank/DDBJ whole genome shotgun (WGS) entry which is preliminary data.</text>
</comment>
<evidence type="ECO:0000313" key="2">
    <source>
        <dbReference type="EMBL" id="KAA0035859.1"/>
    </source>
</evidence>
<keyword evidence="2" id="KW-0548">Nucleotidyltransferase</keyword>
<proteinExistence type="predicted"/>
<dbReference type="Proteomes" id="UP000321393">
    <property type="component" value="Unassembled WGS sequence"/>
</dbReference>
<dbReference type="Proteomes" id="UP000321947">
    <property type="component" value="Unassembled WGS sequence"/>
</dbReference>